<name>A0AAN8NVN9_POLSC</name>
<dbReference type="Proteomes" id="UP001372834">
    <property type="component" value="Unassembled WGS sequence"/>
</dbReference>
<accession>A0AAN8NVN9</accession>
<dbReference type="AlphaFoldDB" id="A0AAN8NVN9"/>
<sequence length="155" mass="17760">MHVLRMSENAEETSEERKSLDRDQFGQNERDVPSCNQQRKNVTGNDHLAVKLKIKDDQEYLCNCWTTYLIADCLLYPFLVGCIDDGLILGGSAVTVETETPRCGFLMEETKKKTWLVDGKEMKVLLLVHLPLRIILHLTFHSSLLLGRRYLGFST</sequence>
<feature type="compositionally biased region" description="Basic and acidic residues" evidence="1">
    <location>
        <begin position="15"/>
        <end position="32"/>
    </location>
</feature>
<evidence type="ECO:0000313" key="2">
    <source>
        <dbReference type="EMBL" id="KAK6629774.1"/>
    </source>
</evidence>
<dbReference type="EMBL" id="JAWJWE010000036">
    <property type="protein sequence ID" value="KAK6629774.1"/>
    <property type="molecule type" value="Genomic_DNA"/>
</dbReference>
<feature type="region of interest" description="Disordered" evidence="1">
    <location>
        <begin position="1"/>
        <end position="40"/>
    </location>
</feature>
<proteinExistence type="predicted"/>
<evidence type="ECO:0000313" key="3">
    <source>
        <dbReference type="Proteomes" id="UP001372834"/>
    </source>
</evidence>
<protein>
    <submittedName>
        <fullName evidence="2">Uncharacterized protein</fullName>
    </submittedName>
</protein>
<gene>
    <name evidence="2" type="ORF">RUM43_003592</name>
</gene>
<reference evidence="2 3" key="1">
    <citation type="submission" date="2023-10" db="EMBL/GenBank/DDBJ databases">
        <title>Genomes of two closely related lineages of the louse Polyplax serrata with different host specificities.</title>
        <authorList>
            <person name="Martinu J."/>
            <person name="Tarabai H."/>
            <person name="Stefka J."/>
            <person name="Hypsa V."/>
        </authorList>
    </citation>
    <scope>NUCLEOTIDE SEQUENCE [LARGE SCALE GENOMIC DNA]</scope>
    <source>
        <strain evidence="2">HR10_N</strain>
    </source>
</reference>
<organism evidence="2 3">
    <name type="scientific">Polyplax serrata</name>
    <name type="common">Common mouse louse</name>
    <dbReference type="NCBI Taxonomy" id="468196"/>
    <lineage>
        <taxon>Eukaryota</taxon>
        <taxon>Metazoa</taxon>
        <taxon>Ecdysozoa</taxon>
        <taxon>Arthropoda</taxon>
        <taxon>Hexapoda</taxon>
        <taxon>Insecta</taxon>
        <taxon>Pterygota</taxon>
        <taxon>Neoptera</taxon>
        <taxon>Paraneoptera</taxon>
        <taxon>Psocodea</taxon>
        <taxon>Troctomorpha</taxon>
        <taxon>Phthiraptera</taxon>
        <taxon>Anoplura</taxon>
        <taxon>Polyplacidae</taxon>
        <taxon>Polyplax</taxon>
    </lineage>
</organism>
<comment type="caution">
    <text evidence="2">The sequence shown here is derived from an EMBL/GenBank/DDBJ whole genome shotgun (WGS) entry which is preliminary data.</text>
</comment>
<evidence type="ECO:0000256" key="1">
    <source>
        <dbReference type="SAM" id="MobiDB-lite"/>
    </source>
</evidence>